<dbReference type="Proteomes" id="UP000295280">
    <property type="component" value="Unassembled WGS sequence"/>
</dbReference>
<feature type="binding site" evidence="7">
    <location>
        <position position="75"/>
    </location>
    <ligand>
        <name>L-aspartate</name>
        <dbReference type="ChEBI" id="CHEBI:29991"/>
    </ligand>
</feature>
<dbReference type="RefSeq" id="WP_133416813.1">
    <property type="nucleotide sequence ID" value="NZ_SCWD01000001.1"/>
</dbReference>
<dbReference type="OrthoDB" id="9774690at2"/>
<dbReference type="Pfam" id="PF02729">
    <property type="entry name" value="OTCace_N"/>
    <property type="match status" value="1"/>
</dbReference>
<dbReference type="AlphaFoldDB" id="A0A9Q8FQJ4"/>
<dbReference type="InterPro" id="IPR006131">
    <property type="entry name" value="Asp_carbamoyltransf_Asp/Orn-bd"/>
</dbReference>
<evidence type="ECO:0000256" key="6">
    <source>
        <dbReference type="ARBA" id="ARBA00048859"/>
    </source>
</evidence>
<comment type="function">
    <text evidence="5 7">Catalyzes the condensation of carbamoyl phosphate and aspartate to form carbamoyl aspartate and inorganic phosphate, the committed step in the de novo pyrimidine nucleotide biosynthesis pathway.</text>
</comment>
<feature type="binding site" evidence="7">
    <location>
        <position position="157"/>
    </location>
    <ligand>
        <name>L-aspartate</name>
        <dbReference type="ChEBI" id="CHEBI:29991"/>
    </ligand>
</feature>
<keyword evidence="4 7" id="KW-0665">Pyrimidine biosynthesis</keyword>
<feature type="binding site" evidence="7">
    <location>
        <position position="124"/>
    </location>
    <ligand>
        <name>carbamoyl phosphate</name>
        <dbReference type="ChEBI" id="CHEBI:58228"/>
    </ligand>
</feature>
<dbReference type="InterPro" id="IPR036901">
    <property type="entry name" value="Asp/Orn_carbamoylTrfase_sf"/>
</dbReference>
<keyword evidence="3 7" id="KW-0808">Transferase</keyword>
<dbReference type="GO" id="GO:0044205">
    <property type="term" value="P:'de novo' UMP biosynthetic process"/>
    <property type="evidence" value="ECO:0007669"/>
    <property type="project" value="UniProtKB-UniRule"/>
</dbReference>
<organism evidence="10 11">
    <name type="scientific">Macrococcus carouselicus</name>
    <dbReference type="NCBI Taxonomy" id="69969"/>
    <lineage>
        <taxon>Bacteria</taxon>
        <taxon>Bacillati</taxon>
        <taxon>Bacillota</taxon>
        <taxon>Bacilli</taxon>
        <taxon>Bacillales</taxon>
        <taxon>Staphylococcaceae</taxon>
        <taxon>Macrococcus</taxon>
    </lineage>
</organism>
<evidence type="ECO:0000256" key="2">
    <source>
        <dbReference type="ARBA" id="ARBA00008896"/>
    </source>
</evidence>
<dbReference type="EC" id="2.1.3.2" evidence="7"/>
<comment type="caution">
    <text evidence="10">The sequence shown here is derived from an EMBL/GenBank/DDBJ whole genome shotgun (WGS) entry which is preliminary data.</text>
</comment>
<evidence type="ECO:0000256" key="3">
    <source>
        <dbReference type="ARBA" id="ARBA00022679"/>
    </source>
</evidence>
<evidence type="ECO:0000259" key="9">
    <source>
        <dbReference type="Pfam" id="PF02729"/>
    </source>
</evidence>
<evidence type="ECO:0000313" key="11">
    <source>
        <dbReference type="Proteomes" id="UP000295280"/>
    </source>
</evidence>
<dbReference type="GO" id="GO:0005829">
    <property type="term" value="C:cytosol"/>
    <property type="evidence" value="ECO:0007669"/>
    <property type="project" value="TreeGrafter"/>
</dbReference>
<protein>
    <recommendedName>
        <fullName evidence="7">Aspartate carbamoyltransferase</fullName>
        <ecNumber evidence="7">2.1.3.2</ecNumber>
    </recommendedName>
    <alternativeName>
        <fullName evidence="7">Aspartate transcarbamylase</fullName>
        <shortName evidence="7">ATCase</shortName>
    </alternativeName>
</protein>
<dbReference type="NCBIfam" id="NF002032">
    <property type="entry name" value="PRK00856.1"/>
    <property type="match status" value="1"/>
</dbReference>
<sequence>MDNLLSIATLTQDDIMSIIKKAQAFKNGRTEQFNGYAANLFFENSTRTKCSFEMAERRLGLDVIPFETSASSVTKGESLYDTAKTLESIGVDVLVIRHPENEYYKELVNLGIPVVNGGDGSGQHPSQCLLDLMTIYEEFGTFENLDILICGDILNSRVARSNHEALTRLGANVRFAAPDYWQDKTIDAEYVAIDEVIEDIDVCMLLRVQHERHNGGKTFEEAHYHHEYGLTGERYNRLKDCAIIMHPAPVNRGVEIESQLVESSKSRIFRQMENGVYTRMSILSHILTEGER</sequence>
<dbReference type="FunFam" id="3.40.50.1370:FF:000011">
    <property type="entry name" value="Aspartate carbamoyltransferase"/>
    <property type="match status" value="1"/>
</dbReference>
<dbReference type="PRINTS" id="PR00101">
    <property type="entry name" value="ATCASE"/>
</dbReference>
<feature type="domain" description="Aspartate/ornithine carbamoyltransferase Asp/Orn-binding" evidence="8">
    <location>
        <begin position="144"/>
        <end position="285"/>
    </location>
</feature>
<feature type="binding site" evidence="7">
    <location>
        <position position="127"/>
    </location>
    <ligand>
        <name>carbamoyl phosphate</name>
        <dbReference type="ChEBI" id="CHEBI:58228"/>
    </ligand>
</feature>
<proteinExistence type="inferred from homology"/>
<comment type="subunit">
    <text evidence="7">Heterododecamer (2C3:3R2) of six catalytic PyrB chains organized as two trimers (C3), and six regulatory PyrI chains organized as three dimers (R2).</text>
</comment>
<dbReference type="GO" id="GO:0016597">
    <property type="term" value="F:amino acid binding"/>
    <property type="evidence" value="ECO:0007669"/>
    <property type="project" value="InterPro"/>
</dbReference>
<dbReference type="Pfam" id="PF00185">
    <property type="entry name" value="OTCace"/>
    <property type="match status" value="1"/>
</dbReference>
<feature type="binding site" evidence="7">
    <location>
        <position position="47"/>
    </location>
    <ligand>
        <name>carbamoyl phosphate</name>
        <dbReference type="ChEBI" id="CHEBI:58228"/>
    </ligand>
</feature>
<dbReference type="HAMAP" id="MF_00001">
    <property type="entry name" value="Asp_carb_tr"/>
    <property type="match status" value="1"/>
</dbReference>
<dbReference type="EMBL" id="SCWD01000001">
    <property type="protein sequence ID" value="TDM03952.1"/>
    <property type="molecule type" value="Genomic_DNA"/>
</dbReference>
<feature type="binding site" evidence="7">
    <location>
        <position position="249"/>
    </location>
    <ligand>
        <name>carbamoyl phosphate</name>
        <dbReference type="ChEBI" id="CHEBI:58228"/>
    </ligand>
</feature>
<comment type="pathway">
    <text evidence="1 7">Pyrimidine metabolism; UMP biosynthesis via de novo pathway; (S)-dihydroorotate from bicarbonate: step 2/3.</text>
</comment>
<evidence type="ECO:0000256" key="4">
    <source>
        <dbReference type="ARBA" id="ARBA00022975"/>
    </source>
</evidence>
<gene>
    <name evidence="7" type="primary">pyrB</name>
    <name evidence="10" type="ORF">ERX40_01950</name>
</gene>
<reference evidence="10 11" key="1">
    <citation type="submission" date="2019-01" db="EMBL/GenBank/DDBJ databases">
        <title>Draft genome sequences of the type strains of six Macrococcus species.</title>
        <authorList>
            <person name="Mazhar S."/>
            <person name="Altermann E."/>
            <person name="Hill C."/>
            <person name="Mcauliffe O."/>
        </authorList>
    </citation>
    <scope>NUCLEOTIDE SEQUENCE [LARGE SCALE GENOMIC DNA]</scope>
    <source>
        <strain evidence="10 11">ATCC 51828</strain>
    </source>
</reference>
<evidence type="ECO:0000256" key="7">
    <source>
        <dbReference type="HAMAP-Rule" id="MF_00001"/>
    </source>
</evidence>
<comment type="catalytic activity">
    <reaction evidence="6 7">
        <text>carbamoyl phosphate + L-aspartate = N-carbamoyl-L-aspartate + phosphate + H(+)</text>
        <dbReference type="Rhea" id="RHEA:20013"/>
        <dbReference type="ChEBI" id="CHEBI:15378"/>
        <dbReference type="ChEBI" id="CHEBI:29991"/>
        <dbReference type="ChEBI" id="CHEBI:32814"/>
        <dbReference type="ChEBI" id="CHEBI:43474"/>
        <dbReference type="ChEBI" id="CHEBI:58228"/>
        <dbReference type="EC" id="2.1.3.2"/>
    </reaction>
</comment>
<feature type="binding site" evidence="7">
    <location>
        <position position="207"/>
    </location>
    <ligand>
        <name>L-aspartate</name>
        <dbReference type="ChEBI" id="CHEBI:29991"/>
    </ligand>
</feature>
<dbReference type="PANTHER" id="PTHR45753:SF6">
    <property type="entry name" value="ASPARTATE CARBAMOYLTRANSFERASE"/>
    <property type="match status" value="1"/>
</dbReference>
<dbReference type="InterPro" id="IPR006130">
    <property type="entry name" value="Asp/Orn_carbamoylTrfase"/>
</dbReference>
<evidence type="ECO:0000256" key="1">
    <source>
        <dbReference type="ARBA" id="ARBA00004852"/>
    </source>
</evidence>
<dbReference type="NCBIfam" id="TIGR00670">
    <property type="entry name" value="asp_carb_tr"/>
    <property type="match status" value="1"/>
</dbReference>
<dbReference type="GO" id="GO:0004070">
    <property type="term" value="F:aspartate carbamoyltransferase activity"/>
    <property type="evidence" value="ECO:0007669"/>
    <property type="project" value="UniProtKB-UniRule"/>
</dbReference>
<accession>A0A9Q8FQJ4</accession>
<dbReference type="PROSITE" id="PS00097">
    <property type="entry name" value="CARBAMOYLTRANSFERASE"/>
    <property type="match status" value="1"/>
</dbReference>
<name>A0A9Q8FQJ4_9STAP</name>
<feature type="binding site" evidence="7">
    <location>
        <position position="48"/>
    </location>
    <ligand>
        <name>carbamoyl phosphate</name>
        <dbReference type="ChEBI" id="CHEBI:58228"/>
    </ligand>
</feature>
<evidence type="ECO:0000313" key="10">
    <source>
        <dbReference type="EMBL" id="TDM03952.1"/>
    </source>
</evidence>
<feature type="domain" description="Aspartate/ornithine carbamoyltransferase carbamoyl-P binding" evidence="9">
    <location>
        <begin position="3"/>
        <end position="137"/>
    </location>
</feature>
<dbReference type="PANTHER" id="PTHR45753">
    <property type="entry name" value="ORNITHINE CARBAMOYLTRANSFERASE, MITOCHONDRIAL"/>
    <property type="match status" value="1"/>
</dbReference>
<dbReference type="InterPro" id="IPR002082">
    <property type="entry name" value="Asp_carbamoyltransf"/>
</dbReference>
<comment type="similarity">
    <text evidence="2 7">Belongs to the aspartate/ornithine carbamoyltransferase superfamily. ATCase family.</text>
</comment>
<dbReference type="PRINTS" id="PR00100">
    <property type="entry name" value="AOTCASE"/>
</dbReference>
<evidence type="ECO:0000259" key="8">
    <source>
        <dbReference type="Pfam" id="PF00185"/>
    </source>
</evidence>
<feature type="binding site" evidence="7">
    <location>
        <position position="97"/>
    </location>
    <ligand>
        <name>carbamoyl phosphate</name>
        <dbReference type="ChEBI" id="CHEBI:58228"/>
    </ligand>
</feature>
<evidence type="ECO:0000256" key="5">
    <source>
        <dbReference type="ARBA" id="ARBA00043884"/>
    </source>
</evidence>
<dbReference type="InterPro" id="IPR006132">
    <property type="entry name" value="Asp/Orn_carbamoyltranf_P-bd"/>
</dbReference>
<keyword evidence="11" id="KW-1185">Reference proteome</keyword>
<dbReference type="SUPFAM" id="SSF53671">
    <property type="entry name" value="Aspartate/ornithine carbamoyltransferase"/>
    <property type="match status" value="1"/>
</dbReference>
<dbReference type="GO" id="GO:0006207">
    <property type="term" value="P:'de novo' pyrimidine nucleobase biosynthetic process"/>
    <property type="evidence" value="ECO:0007669"/>
    <property type="project" value="InterPro"/>
</dbReference>
<dbReference type="GO" id="GO:0006520">
    <property type="term" value="P:amino acid metabolic process"/>
    <property type="evidence" value="ECO:0007669"/>
    <property type="project" value="InterPro"/>
</dbReference>
<feature type="binding site" evidence="7">
    <location>
        <position position="248"/>
    </location>
    <ligand>
        <name>carbamoyl phosphate</name>
        <dbReference type="ChEBI" id="CHEBI:58228"/>
    </ligand>
</feature>
<dbReference type="Gene3D" id="3.40.50.1370">
    <property type="entry name" value="Aspartate/ornithine carbamoyltransferase"/>
    <property type="match status" value="2"/>
</dbReference>